<accession>A0A2S9XLM9</accession>
<dbReference type="RefSeq" id="WP_106393484.1">
    <property type="nucleotide sequence ID" value="NZ_PVNK01000184.1"/>
</dbReference>
<proteinExistence type="predicted"/>
<protein>
    <submittedName>
        <fullName evidence="2">Agmatine deiminase</fullName>
        <ecNumber evidence="2">3.5.3.12</ecNumber>
    </submittedName>
</protein>
<sequence length="389" mass="41037">MTYDGGPEAALSKRRASAGVSSMLCLRLLLATSLGSGFEPGLAAPADSIPGQVPAPVVIHSAPVDGRVLRADFEVPRQVLLVFTQTWPRASAAIAAQVLDSGTRLALVRERDSARLALTRFVTKLERAHGQPITTHADAVDTPWVRDWGPLQLRRAGGGSLWLDAALDDALRAHDDGAPGWLARHHAVALDALPWAVDGGAFISNGAGLCVLSLDYLDARGVTSDTEALPELLGQLGCRVTAVVPTLVAEHTKHVDMIAQFVGPDRLMVARIVDEPGGASEDALRLEAAERGIRAAAALLDEGVTLDVVHVPTPPSEPGRNPRSYVNGLRLADRYLMPSYPELGPPWQREAQAAVQEAVGELPVVAIDASDMIGAGGAIHCATLGLWTD</sequence>
<dbReference type="InterPro" id="IPR007466">
    <property type="entry name" value="Peptidyl-Arg-deiminase_porph"/>
</dbReference>
<reference evidence="2 3" key="1">
    <citation type="submission" date="2018-03" db="EMBL/GenBank/DDBJ databases">
        <title>Draft Genome Sequences of the Obligatory Marine Myxobacteria Enhygromyxa salina SWB005.</title>
        <authorList>
            <person name="Poehlein A."/>
            <person name="Moghaddam J.A."/>
            <person name="Harms H."/>
            <person name="Alanjari M."/>
            <person name="Koenig G.M."/>
            <person name="Daniel R."/>
            <person name="Schaeberle T.F."/>
        </authorList>
    </citation>
    <scope>NUCLEOTIDE SEQUENCE [LARGE SCALE GENOMIC DNA]</scope>
    <source>
        <strain evidence="2 3">SWB005</strain>
    </source>
</reference>
<dbReference type="OrthoDB" id="5504230at2"/>
<evidence type="ECO:0000313" key="3">
    <source>
        <dbReference type="Proteomes" id="UP000237968"/>
    </source>
</evidence>
<dbReference type="AlphaFoldDB" id="A0A2S9XLM9"/>
<evidence type="ECO:0000256" key="1">
    <source>
        <dbReference type="ARBA" id="ARBA00022801"/>
    </source>
</evidence>
<dbReference type="GO" id="GO:0047632">
    <property type="term" value="F:agmatine deiminase activity"/>
    <property type="evidence" value="ECO:0007669"/>
    <property type="project" value="UniProtKB-EC"/>
</dbReference>
<dbReference type="SUPFAM" id="SSF55909">
    <property type="entry name" value="Pentein"/>
    <property type="match status" value="1"/>
</dbReference>
<comment type="caution">
    <text evidence="2">The sequence shown here is derived from an EMBL/GenBank/DDBJ whole genome shotgun (WGS) entry which is preliminary data.</text>
</comment>
<organism evidence="2 3">
    <name type="scientific">Enhygromyxa salina</name>
    <dbReference type="NCBI Taxonomy" id="215803"/>
    <lineage>
        <taxon>Bacteria</taxon>
        <taxon>Pseudomonadati</taxon>
        <taxon>Myxococcota</taxon>
        <taxon>Polyangia</taxon>
        <taxon>Nannocystales</taxon>
        <taxon>Nannocystaceae</taxon>
        <taxon>Enhygromyxa</taxon>
    </lineage>
</organism>
<name>A0A2S9XLM9_9BACT</name>
<dbReference type="EMBL" id="PVNK01000184">
    <property type="protein sequence ID" value="PRP93794.1"/>
    <property type="molecule type" value="Genomic_DNA"/>
</dbReference>
<dbReference type="PANTHER" id="PTHR31377:SF0">
    <property type="entry name" value="AGMATINE DEIMINASE-RELATED"/>
    <property type="match status" value="1"/>
</dbReference>
<keyword evidence="3" id="KW-1185">Reference proteome</keyword>
<keyword evidence="1 2" id="KW-0378">Hydrolase</keyword>
<gene>
    <name evidence="2" type="primary">aguA</name>
    <name evidence="2" type="ORF">ENSA5_41960</name>
</gene>
<dbReference type="EC" id="3.5.3.12" evidence="2"/>
<dbReference type="Proteomes" id="UP000237968">
    <property type="component" value="Unassembled WGS sequence"/>
</dbReference>
<dbReference type="GO" id="GO:0004668">
    <property type="term" value="F:protein-arginine deiminase activity"/>
    <property type="evidence" value="ECO:0007669"/>
    <property type="project" value="InterPro"/>
</dbReference>
<evidence type="ECO:0000313" key="2">
    <source>
        <dbReference type="EMBL" id="PRP93794.1"/>
    </source>
</evidence>
<dbReference type="Pfam" id="PF04371">
    <property type="entry name" value="PAD_porph"/>
    <property type="match status" value="1"/>
</dbReference>
<dbReference type="GO" id="GO:0009446">
    <property type="term" value="P:putrescine biosynthetic process"/>
    <property type="evidence" value="ECO:0007669"/>
    <property type="project" value="InterPro"/>
</dbReference>
<dbReference type="PANTHER" id="PTHR31377">
    <property type="entry name" value="AGMATINE DEIMINASE-RELATED"/>
    <property type="match status" value="1"/>
</dbReference>
<dbReference type="Gene3D" id="3.75.10.10">
    <property type="entry name" value="L-arginine/glycine Amidinotransferase, Chain A"/>
    <property type="match status" value="1"/>
</dbReference>